<proteinExistence type="predicted"/>
<dbReference type="InterPro" id="IPR003718">
    <property type="entry name" value="OsmC/Ohr_fam"/>
</dbReference>
<reference evidence="1 2" key="1">
    <citation type="submission" date="2024-09" db="EMBL/GenBank/DDBJ databases">
        <authorList>
            <person name="Sun Q."/>
            <person name="Mori K."/>
        </authorList>
    </citation>
    <scope>NUCLEOTIDE SEQUENCE [LARGE SCALE GENOMIC DNA]</scope>
    <source>
        <strain evidence="1 2">CCM 7759</strain>
    </source>
</reference>
<dbReference type="InterPro" id="IPR036102">
    <property type="entry name" value="OsmC/Ohrsf"/>
</dbReference>
<dbReference type="GO" id="GO:0004601">
    <property type="term" value="F:peroxidase activity"/>
    <property type="evidence" value="ECO:0007669"/>
    <property type="project" value="UniProtKB-KW"/>
</dbReference>
<organism evidence="1 2">
    <name type="scientific">Paenibacillus chartarius</name>
    <dbReference type="NCBI Taxonomy" id="747481"/>
    <lineage>
        <taxon>Bacteria</taxon>
        <taxon>Bacillati</taxon>
        <taxon>Bacillota</taxon>
        <taxon>Bacilli</taxon>
        <taxon>Bacillales</taxon>
        <taxon>Paenibacillaceae</taxon>
        <taxon>Paenibacillus</taxon>
    </lineage>
</organism>
<dbReference type="EC" id="1.11.1.-" evidence="1"/>
<keyword evidence="2" id="KW-1185">Reference proteome</keyword>
<dbReference type="SUPFAM" id="SSF82784">
    <property type="entry name" value="OsmC-like"/>
    <property type="match status" value="1"/>
</dbReference>
<dbReference type="EMBL" id="JBHLWN010000105">
    <property type="protein sequence ID" value="MFC0215925.1"/>
    <property type="molecule type" value="Genomic_DNA"/>
</dbReference>
<name>A0ABV6DTF4_9BACL</name>
<accession>A0ABV6DTF4</accession>
<dbReference type="Proteomes" id="UP001589776">
    <property type="component" value="Unassembled WGS sequence"/>
</dbReference>
<evidence type="ECO:0000313" key="1">
    <source>
        <dbReference type="EMBL" id="MFC0215925.1"/>
    </source>
</evidence>
<sequence length="182" mass="19943">MTTLNEYLLQKREALFERRAKAASQPETAGTTLRAKARALGRSGVREIRIRDFQVISDSPPDFAGYNLGPSSPELQLGVLGSCLTHIALIQAAERNVSLESLEVEVEADMHPLAGRPGYEHIPVYPHNIRYKLIIESSEPEGTLRALHTAIEQVCPIFNLLKHPQDVRGELIVNSAAVGAGL</sequence>
<dbReference type="InterPro" id="IPR015946">
    <property type="entry name" value="KH_dom-like_a/b"/>
</dbReference>
<dbReference type="PANTHER" id="PTHR35368:SF1">
    <property type="entry name" value="HYDROPEROXIDE REDUCTASE"/>
    <property type="match status" value="1"/>
</dbReference>
<protein>
    <submittedName>
        <fullName evidence="1">OsmC family protein</fullName>
        <ecNumber evidence="1">1.11.1.-</ecNumber>
    </submittedName>
</protein>
<keyword evidence="1" id="KW-0560">Oxidoreductase</keyword>
<dbReference type="InterPro" id="IPR052924">
    <property type="entry name" value="OsmC/Ohr_hydroprdx_reductase"/>
</dbReference>
<dbReference type="Gene3D" id="3.30.300.20">
    <property type="match status" value="1"/>
</dbReference>
<dbReference type="Pfam" id="PF02566">
    <property type="entry name" value="OsmC"/>
    <property type="match status" value="1"/>
</dbReference>
<dbReference type="PANTHER" id="PTHR35368">
    <property type="entry name" value="HYDROPEROXIDE REDUCTASE"/>
    <property type="match status" value="1"/>
</dbReference>
<dbReference type="RefSeq" id="WP_377473581.1">
    <property type="nucleotide sequence ID" value="NZ_JBHLWN010000105.1"/>
</dbReference>
<gene>
    <name evidence="1" type="ORF">ACFFK0_26355</name>
</gene>
<evidence type="ECO:0000313" key="2">
    <source>
        <dbReference type="Proteomes" id="UP001589776"/>
    </source>
</evidence>
<comment type="caution">
    <text evidence="1">The sequence shown here is derived from an EMBL/GenBank/DDBJ whole genome shotgun (WGS) entry which is preliminary data.</text>
</comment>
<keyword evidence="1" id="KW-0575">Peroxidase</keyword>